<dbReference type="SUPFAM" id="SSF53335">
    <property type="entry name" value="S-adenosyl-L-methionine-dependent methyltransferases"/>
    <property type="match status" value="1"/>
</dbReference>
<protein>
    <recommendedName>
        <fullName evidence="7">Ribosomal RNA small subunit methyltransferase A</fullName>
        <ecNumber evidence="7">2.1.1.182</ecNumber>
    </recommendedName>
    <alternativeName>
        <fullName evidence="7">16S rRNA (adenine(1518)-N(6)/adenine(1519)-N(6))-dimethyltransferase</fullName>
    </alternativeName>
    <alternativeName>
        <fullName evidence="7">16S rRNA dimethyladenosine transferase</fullName>
    </alternativeName>
    <alternativeName>
        <fullName evidence="7">16S rRNA dimethylase</fullName>
    </alternativeName>
    <alternativeName>
        <fullName evidence="7">S-adenosylmethionine-6-N', N'-adenosyl(rRNA) dimethyltransferase</fullName>
    </alternativeName>
</protein>
<proteinExistence type="inferred from homology"/>
<dbReference type="PANTHER" id="PTHR11727">
    <property type="entry name" value="DIMETHYLADENOSINE TRANSFERASE"/>
    <property type="match status" value="1"/>
</dbReference>
<evidence type="ECO:0000256" key="2">
    <source>
        <dbReference type="ARBA" id="ARBA00022552"/>
    </source>
</evidence>
<dbReference type="InterPro" id="IPR020598">
    <property type="entry name" value="rRNA_Ade_methylase_Trfase_N"/>
</dbReference>
<feature type="binding site" evidence="7 8">
    <location>
        <position position="25"/>
    </location>
    <ligand>
        <name>S-adenosyl-L-methionine</name>
        <dbReference type="ChEBI" id="CHEBI:59789"/>
    </ligand>
</feature>
<evidence type="ECO:0000256" key="7">
    <source>
        <dbReference type="HAMAP-Rule" id="MF_00607"/>
    </source>
</evidence>
<comment type="caution">
    <text evidence="10">The sequence shown here is derived from an EMBL/GenBank/DDBJ whole genome shotgun (WGS) entry which is preliminary data.</text>
</comment>
<dbReference type="CDD" id="cd02440">
    <property type="entry name" value="AdoMet_MTases"/>
    <property type="match status" value="1"/>
</dbReference>
<dbReference type="PANTHER" id="PTHR11727:SF7">
    <property type="entry name" value="DIMETHYLADENOSINE TRANSFERASE-RELATED"/>
    <property type="match status" value="1"/>
</dbReference>
<evidence type="ECO:0000256" key="5">
    <source>
        <dbReference type="ARBA" id="ARBA00022691"/>
    </source>
</evidence>
<comment type="function">
    <text evidence="7">Specifically dimethylates two adjacent adenosines (A1518 and A1519) in the loop of a conserved hairpin near the 3'-end of 16S rRNA in the 30S particle. May play a critical role in biogenesis of 30S subunits.</text>
</comment>
<feature type="binding site" evidence="7 8">
    <location>
        <position position="52"/>
    </location>
    <ligand>
        <name>S-adenosyl-L-methionine</name>
        <dbReference type="ChEBI" id="CHEBI:59789"/>
    </ligand>
</feature>
<comment type="catalytic activity">
    <reaction evidence="7">
        <text>adenosine(1518)/adenosine(1519) in 16S rRNA + 4 S-adenosyl-L-methionine = N(6)-dimethyladenosine(1518)/N(6)-dimethyladenosine(1519) in 16S rRNA + 4 S-adenosyl-L-homocysteine + 4 H(+)</text>
        <dbReference type="Rhea" id="RHEA:19609"/>
        <dbReference type="Rhea" id="RHEA-COMP:10232"/>
        <dbReference type="Rhea" id="RHEA-COMP:10233"/>
        <dbReference type="ChEBI" id="CHEBI:15378"/>
        <dbReference type="ChEBI" id="CHEBI:57856"/>
        <dbReference type="ChEBI" id="CHEBI:59789"/>
        <dbReference type="ChEBI" id="CHEBI:74411"/>
        <dbReference type="ChEBI" id="CHEBI:74493"/>
        <dbReference type="EC" id="2.1.1.182"/>
    </reaction>
</comment>
<comment type="similarity">
    <text evidence="7">Belongs to the class I-like SAM-binding methyltransferase superfamily. rRNA adenine N(6)-methyltransferase family. RsmA subfamily.</text>
</comment>
<dbReference type="Pfam" id="PF00398">
    <property type="entry name" value="RrnaAD"/>
    <property type="match status" value="1"/>
</dbReference>
<evidence type="ECO:0000256" key="3">
    <source>
        <dbReference type="ARBA" id="ARBA00022603"/>
    </source>
</evidence>
<feature type="binding site" evidence="7 8">
    <location>
        <position position="98"/>
    </location>
    <ligand>
        <name>S-adenosyl-L-methionine</name>
        <dbReference type="ChEBI" id="CHEBI:59789"/>
    </ligand>
</feature>
<dbReference type="AlphaFoldDB" id="A0A7C0Y7P8"/>
<dbReference type="PROSITE" id="PS51689">
    <property type="entry name" value="SAM_RNA_A_N6_MT"/>
    <property type="match status" value="1"/>
</dbReference>
<dbReference type="InterPro" id="IPR001737">
    <property type="entry name" value="KsgA/Erm"/>
</dbReference>
<dbReference type="Gene3D" id="3.40.50.150">
    <property type="entry name" value="Vaccinia Virus protein VP39"/>
    <property type="match status" value="1"/>
</dbReference>
<comment type="subcellular location">
    <subcellularLocation>
        <location evidence="7">Cytoplasm</location>
    </subcellularLocation>
</comment>
<evidence type="ECO:0000256" key="4">
    <source>
        <dbReference type="ARBA" id="ARBA00022679"/>
    </source>
</evidence>
<feature type="binding site" evidence="7 8">
    <location>
        <position position="73"/>
    </location>
    <ligand>
        <name>S-adenosyl-L-methionine</name>
        <dbReference type="ChEBI" id="CHEBI:59789"/>
    </ligand>
</feature>
<gene>
    <name evidence="7 10" type="primary">rsmA</name>
    <name evidence="7" type="synonym">ksgA</name>
    <name evidence="10" type="ORF">ENF32_02195</name>
</gene>
<dbReference type="NCBIfam" id="TIGR00755">
    <property type="entry name" value="ksgA"/>
    <property type="match status" value="1"/>
</dbReference>
<accession>A0A7C0Y7P8</accession>
<reference evidence="10" key="1">
    <citation type="journal article" date="2020" name="mSystems">
        <title>Genome- and Community-Level Interaction Insights into Carbon Utilization and Element Cycling Functions of Hydrothermarchaeota in Hydrothermal Sediment.</title>
        <authorList>
            <person name="Zhou Z."/>
            <person name="Liu Y."/>
            <person name="Xu W."/>
            <person name="Pan J."/>
            <person name="Luo Z.H."/>
            <person name="Li M."/>
        </authorList>
    </citation>
    <scope>NUCLEOTIDE SEQUENCE [LARGE SCALE GENOMIC DNA]</scope>
    <source>
        <strain evidence="10">HyVt-115</strain>
    </source>
</reference>
<keyword evidence="6 7" id="KW-0694">RNA-binding</keyword>
<keyword evidence="4 7" id="KW-0808">Transferase</keyword>
<feature type="domain" description="Ribosomal RNA adenine methylase transferase N-terminal" evidence="9">
    <location>
        <begin position="32"/>
        <end position="200"/>
    </location>
</feature>
<feature type="binding site" evidence="7 8">
    <location>
        <position position="115"/>
    </location>
    <ligand>
        <name>S-adenosyl-L-methionine</name>
        <dbReference type="ChEBI" id="CHEBI:59789"/>
    </ligand>
</feature>
<keyword evidence="3 7" id="KW-0489">Methyltransferase</keyword>
<evidence type="ECO:0000256" key="1">
    <source>
        <dbReference type="ARBA" id="ARBA00022490"/>
    </source>
</evidence>
<evidence type="ECO:0000313" key="10">
    <source>
        <dbReference type="EMBL" id="HDD52865.1"/>
    </source>
</evidence>
<name>A0A7C0Y7P8_9BACT</name>
<dbReference type="GO" id="GO:0005829">
    <property type="term" value="C:cytosol"/>
    <property type="evidence" value="ECO:0007669"/>
    <property type="project" value="TreeGrafter"/>
</dbReference>
<dbReference type="SMART" id="SM00650">
    <property type="entry name" value="rADc"/>
    <property type="match status" value="1"/>
</dbReference>
<dbReference type="EC" id="2.1.1.182" evidence="7"/>
<dbReference type="InterPro" id="IPR011530">
    <property type="entry name" value="rRNA_adenine_dimethylase"/>
</dbReference>
<dbReference type="InterPro" id="IPR029063">
    <property type="entry name" value="SAM-dependent_MTases_sf"/>
</dbReference>
<evidence type="ECO:0000259" key="9">
    <source>
        <dbReference type="SMART" id="SM00650"/>
    </source>
</evidence>
<dbReference type="PROSITE" id="PS01131">
    <property type="entry name" value="RRNA_A_DIMETH"/>
    <property type="match status" value="1"/>
</dbReference>
<dbReference type="EMBL" id="DQWS01000084">
    <property type="protein sequence ID" value="HDD52865.1"/>
    <property type="molecule type" value="Genomic_DNA"/>
</dbReference>
<keyword evidence="1 7" id="KW-0963">Cytoplasm</keyword>
<evidence type="ECO:0000256" key="6">
    <source>
        <dbReference type="ARBA" id="ARBA00022884"/>
    </source>
</evidence>
<sequence>MKSCVSLYRMLREKGFSPSKKLGQNFLVDDNIREIILEASRLAPGEKILEVGPGNGALTVGLLTRGAEVWAVEKDTQLCRFLRELLGNHSTFHLIEGDAMKIPLENLPPEKLVANLPYNITSPLLYRLWEKEGRYQKMAIMVQWEVAQRLTALPGTKDYSLLTVLLTSTHEVKVVHRVSRHCFRPVPEVDSAIVKIQWRGPAMGPLKETYKILAEAGFQHRRKTLANSLKKAIPGKDWEELLEKAGIPPKARAQELSPEEWIALAREANSLARSSRFKVQR</sequence>
<dbReference type="Proteomes" id="UP000885690">
    <property type="component" value="Unassembled WGS sequence"/>
</dbReference>
<evidence type="ECO:0000256" key="8">
    <source>
        <dbReference type="PROSITE-ProRule" id="PRU01026"/>
    </source>
</evidence>
<organism evidence="10">
    <name type="scientific">Thermosulfidibacter takaii</name>
    <dbReference type="NCBI Taxonomy" id="412593"/>
    <lineage>
        <taxon>Bacteria</taxon>
        <taxon>Pseudomonadati</taxon>
        <taxon>Thermosulfidibacterota</taxon>
        <taxon>Thermosulfidibacteria</taxon>
        <taxon>Thermosulfidibacterales</taxon>
        <taxon>Thermosulfidibacteraceae</taxon>
    </lineage>
</organism>
<keyword evidence="2 7" id="KW-0698">rRNA processing</keyword>
<feature type="binding site" evidence="7 8">
    <location>
        <position position="27"/>
    </location>
    <ligand>
        <name>S-adenosyl-L-methionine</name>
        <dbReference type="ChEBI" id="CHEBI:59789"/>
    </ligand>
</feature>
<keyword evidence="5 7" id="KW-0949">S-adenosyl-L-methionine</keyword>
<dbReference type="InterPro" id="IPR020596">
    <property type="entry name" value="rRNA_Ade_Mease_Trfase_CS"/>
</dbReference>
<dbReference type="GO" id="GO:0052908">
    <property type="term" value="F:16S rRNA (adenine(1518)-N(6)/adenine(1519)-N(6))-dimethyltransferase activity"/>
    <property type="evidence" value="ECO:0007669"/>
    <property type="project" value="UniProtKB-EC"/>
</dbReference>
<dbReference type="HAMAP" id="MF_00607">
    <property type="entry name" value="16SrRNA_methyltr_A"/>
    <property type="match status" value="1"/>
</dbReference>
<dbReference type="GO" id="GO:0003723">
    <property type="term" value="F:RNA binding"/>
    <property type="evidence" value="ECO:0007669"/>
    <property type="project" value="UniProtKB-UniRule"/>
</dbReference>
<dbReference type="InterPro" id="IPR023165">
    <property type="entry name" value="rRNA_Ade_diMease-like_C"/>
</dbReference>
<dbReference type="Gene3D" id="1.10.8.100">
    <property type="entry name" value="Ribosomal RNA adenine dimethylase-like, domain 2"/>
    <property type="match status" value="1"/>
</dbReference>